<comment type="caution">
    <text evidence="1">The sequence shown here is derived from an EMBL/GenBank/DDBJ whole genome shotgun (WGS) entry which is preliminary data.</text>
</comment>
<dbReference type="RefSeq" id="WP_254086675.1">
    <property type="nucleotide sequence ID" value="NZ_JAHESE010000029.1"/>
</dbReference>
<name>A0AAP2E2Y7_9BACT</name>
<gene>
    <name evidence="1" type="ORF">KK062_22845</name>
</gene>
<proteinExistence type="predicted"/>
<keyword evidence="2" id="KW-1185">Reference proteome</keyword>
<evidence type="ECO:0000313" key="1">
    <source>
        <dbReference type="EMBL" id="MBT1711099.1"/>
    </source>
</evidence>
<organism evidence="1 2">
    <name type="scientific">Dawidia cretensis</name>
    <dbReference type="NCBI Taxonomy" id="2782350"/>
    <lineage>
        <taxon>Bacteria</taxon>
        <taxon>Pseudomonadati</taxon>
        <taxon>Bacteroidota</taxon>
        <taxon>Cytophagia</taxon>
        <taxon>Cytophagales</taxon>
        <taxon>Chryseotaleaceae</taxon>
        <taxon>Dawidia</taxon>
    </lineage>
</organism>
<reference evidence="1 2" key="1">
    <citation type="submission" date="2021-05" db="EMBL/GenBank/DDBJ databases">
        <title>A Polyphasic approach of four new species of the genus Ohtaekwangia: Ohtaekwangia histidinii sp. nov., Ohtaekwangia cretensis sp. nov., Ohtaekwangia indiensis sp. nov., Ohtaekwangia reichenbachii sp. nov. from diverse environment.</title>
        <authorList>
            <person name="Octaviana S."/>
        </authorList>
    </citation>
    <scope>NUCLEOTIDE SEQUENCE [LARGE SCALE GENOMIC DNA]</scope>
    <source>
        <strain evidence="1 2">PWU5</strain>
    </source>
</reference>
<protein>
    <submittedName>
        <fullName evidence="1">Uncharacterized protein</fullName>
    </submittedName>
</protein>
<evidence type="ECO:0000313" key="2">
    <source>
        <dbReference type="Proteomes" id="UP001319080"/>
    </source>
</evidence>
<dbReference type="Proteomes" id="UP001319080">
    <property type="component" value="Unassembled WGS sequence"/>
</dbReference>
<dbReference type="EMBL" id="JAHESE010000029">
    <property type="protein sequence ID" value="MBT1711099.1"/>
    <property type="molecule type" value="Genomic_DNA"/>
</dbReference>
<dbReference type="AlphaFoldDB" id="A0AAP2E2Y7"/>
<accession>A0AAP2E2Y7</accession>
<sequence>MIPAPSIEILADLTRPEHQGQQYDLHGMLHFERISLDNNTLTLKFQDNSATNIVSLIFHQVTPTRFAFMNIMDEFTWTLDLLYRGRVEVNGKLIELSEDGRGYFYVDFLEGQTIEFWAAGMEVKVGT</sequence>